<reference evidence="4" key="1">
    <citation type="journal article" date="2016" name="Genome Announc.">
        <title>Draft genome sequences of fungus Aspergillus calidoustus.</title>
        <authorList>
            <person name="Horn F."/>
            <person name="Linde J."/>
            <person name="Mattern D.J."/>
            <person name="Walther G."/>
            <person name="Guthke R."/>
            <person name="Scherlach K."/>
            <person name="Martin K."/>
            <person name="Brakhage A.A."/>
            <person name="Petzke L."/>
            <person name="Valiante V."/>
        </authorList>
    </citation>
    <scope>NUCLEOTIDE SEQUENCE [LARGE SCALE GENOMIC DNA]</scope>
    <source>
        <strain evidence="4">SF006504</strain>
    </source>
</reference>
<evidence type="ECO:0000259" key="2">
    <source>
        <dbReference type="Pfam" id="PF24883"/>
    </source>
</evidence>
<evidence type="ECO:0000256" key="1">
    <source>
        <dbReference type="ARBA" id="ARBA00022737"/>
    </source>
</evidence>
<dbReference type="PANTHER" id="PTHR10039:SF9">
    <property type="entry name" value="NACHT DOMAIN PROTEIN (AFU_ORTHOLOGUE AFUA_2G01760)"/>
    <property type="match status" value="1"/>
</dbReference>
<protein>
    <submittedName>
        <fullName evidence="3">Putative NACHT domain protein (AFU_orthologue AFUA_2G01760)</fullName>
    </submittedName>
</protein>
<name>A0A0U5GDJ2_ASPCI</name>
<evidence type="ECO:0000313" key="4">
    <source>
        <dbReference type="Proteomes" id="UP000054771"/>
    </source>
</evidence>
<dbReference type="Pfam" id="PF24883">
    <property type="entry name" value="NPHP3_N"/>
    <property type="match status" value="1"/>
</dbReference>
<gene>
    <name evidence="3" type="ORF">ASPCAL11863</name>
</gene>
<dbReference type="SUPFAM" id="SSF52540">
    <property type="entry name" value="P-loop containing nucleoside triphosphate hydrolases"/>
    <property type="match status" value="1"/>
</dbReference>
<keyword evidence="4" id="KW-1185">Reference proteome</keyword>
<proteinExistence type="predicted"/>
<accession>A0A0U5GDJ2</accession>
<dbReference type="Gene3D" id="3.40.50.300">
    <property type="entry name" value="P-loop containing nucleotide triphosphate hydrolases"/>
    <property type="match status" value="1"/>
</dbReference>
<dbReference type="EMBL" id="CDMC01000012">
    <property type="protein sequence ID" value="CEL08718.1"/>
    <property type="molecule type" value="Genomic_DNA"/>
</dbReference>
<keyword evidence="1" id="KW-0677">Repeat</keyword>
<evidence type="ECO:0000313" key="3">
    <source>
        <dbReference type="EMBL" id="CEL08718.1"/>
    </source>
</evidence>
<dbReference type="OMA" id="QIVMKDT"/>
<dbReference type="InterPro" id="IPR027417">
    <property type="entry name" value="P-loop_NTPase"/>
</dbReference>
<organism evidence="3 4">
    <name type="scientific">Aspergillus calidoustus</name>
    <dbReference type="NCBI Taxonomy" id="454130"/>
    <lineage>
        <taxon>Eukaryota</taxon>
        <taxon>Fungi</taxon>
        <taxon>Dikarya</taxon>
        <taxon>Ascomycota</taxon>
        <taxon>Pezizomycotina</taxon>
        <taxon>Eurotiomycetes</taxon>
        <taxon>Eurotiomycetidae</taxon>
        <taxon>Eurotiales</taxon>
        <taxon>Aspergillaceae</taxon>
        <taxon>Aspergillus</taxon>
        <taxon>Aspergillus subgen. Nidulantes</taxon>
    </lineage>
</organism>
<dbReference type="PANTHER" id="PTHR10039">
    <property type="entry name" value="AMELOGENIN"/>
    <property type="match status" value="1"/>
</dbReference>
<dbReference type="STRING" id="454130.A0A0U5GDJ2"/>
<sequence>MAPSILSPIAPTLDGIFRTKRMSSSRRVSGINDAESVASGVARSVHSHPRVTSRKFNSGGTTNISSVVTSIQRRSGEELGSNTSSRLLAATHSTIIEWIRSERMSLLPPEGSDYDKVLAWAQLFVDRLHHFDVEIEQFAGDSYLAAQLSYGFCAMLLELGRENAAALMISFGFFYSISIPLANLLERTELFTVTQEVQEQLILALSDLVTLVASVSTHFHKAIHGLTTASVSVNIYRTFPGQIQTFQQRCEKIAESMWRHQLLRENLDGDKVSEVRSIRSWLAPEDRVVTNIVENTSHLAHDREELTCLWMGPYLTRFLKTQQKHLSITGPSGSGKTVLASVIVDHLQHPHGGVSYQTLFVPINSRIPAQSSSYAIAKAILSQLFEKRIGNVPLFRILSDALHRSRVAADYETYDEVLWDAVDQALGASLRGANDLVLVVDGVDEASCGEDILLQRLIKASSKAANAKLITLGSQTPPQAPGQSRVRITDDIIFDDIAAVVRACFEPSKVYAKLSPIEQETVVERIAQASNTSFLAAKLIAKRVRQEQSPESFHKILDSLLSTKPTITDFVLSALQQPEVSAEAKMMLLWLATADRPLHVKELSALAAIQTDKQTVSEPRVDTLQALKPLNSLVYLQYEYFYLRHGLIRTAILDVFNQGKLVPSLKDRHADLVTRLLLYIKTHVTEQQEPSSLPSLDYHDTRTLLDKHPLLEFALRYWVPVFRKTNVFVKDGETTASKDISKVLPANITVIRLLRSIWENVSTPNLVTFQTSVTNVYRNVLTSSNVTTLQAIITLATLFRDINRPEPFTLFHEAAILSQKLLTTRHIVTMQMVTIFLELTSQKITESKTEIMVKREDMLLVLVECYKIHYGNTSEKVVTVMQQLVEHYRKTKDTQKLQAMITTIQSITSTEYGSGSTGTSGSLDVRLVGRGDGGKGGHGESGYLLNLDLTEEDEFIETIDTYEVEVLIQLAEKYLKSGRVDLAERTYVEFWQRATRESRLHSSAVWEEKKMKVVLAYSNFLRVQKREHESSSVLTSFWQDYHHSSISLSETTVTHLQEIAKVMTSVGLSTTALSVFKQCSEYYQSTRSTETSSYKEVQQLLQTTTKEVMQSASSTSVISESILEEMIIETSSSSSSIDQSFYTSTETLVSLYISQRRWQHATRTIKRILHNTWSSFFATTLQDVTLPHKNVDSVLALAERLAQCYHSRHRLAKEQDTRLRIYYAVRSGLNVEDKLRQYHVTELLRLLERTSQTDLIISVYQELLNDYIKHYGSVHAIVIQTLRTLAELTRPRPIFLDYYQQIIQALNKDGKQCHPDALEPLSIVATELWEQGRYSDAVHYCSILFTAFLNQPKLSPKFQDETFVRGIFTRYTQCLRSVRTEYSTLHKVTVEYQTKVKAVFGATASITVQATLTLAQLCQESKHYEIEAIRLYEELLKIKSKEVDLDEISAILEALYEEQSAIISNSELTESASSTQVEQAVRVLKKRITTLRESYGWAHEESLTKMTEVISFYAKQSKHEEVVRELQEATVQVLSSETSTVRLSHAAETIVSSYIATKQTKKAVELSEEVYRQAILKETTNVKTSKFDLTSKSRESLIFLAQLEHQLHRQSSTVTEILASLTTELVYFEEFRHQIQSNSTFLSVSSSAARLYHYLISNHRHSIATIVANDFINYFLAHEGKQIGFKSSSEVKVFLMMVLHYFSTRQSKDIVRSIGIASNSQVIELIKTQKFDDACDLALAAYKYISAQPSYRTPGVARFVLALSMNVSGRGVQVNEAARKKMLHVSATILKDVLKVIGELRINIAQVGLEHLNSLIGLLGEQGDYQTLATVLTSVWNSREAQRDWDPYITLSLGRLVIMVRYLVGDTVAAVRLAEDIVYNCRRVHGARHPSTLQMSVLLSQLYTSIGQRYKSQKEGQDLANRYYKRSAAVHENILRALSDPNFADLDGSLDGGFSTDGSAYEGDFSTESLSANSVPLADQVRQHFRLFKLSIQRLGGWPKDYSEYERLNADLFREYPSALEGVEGIERWDLKSFGSGKAESNEDQVDAGFKDWQLFGEQQLSNGHGHGHGHAEVEEEL</sequence>
<dbReference type="Proteomes" id="UP000054771">
    <property type="component" value="Unassembled WGS sequence"/>
</dbReference>
<dbReference type="InterPro" id="IPR056884">
    <property type="entry name" value="NPHP3-like_N"/>
</dbReference>
<dbReference type="OrthoDB" id="2546325at2759"/>
<feature type="domain" description="Nephrocystin 3-like N-terminal" evidence="2">
    <location>
        <begin position="319"/>
        <end position="468"/>
    </location>
</feature>
<dbReference type="InterPro" id="IPR011990">
    <property type="entry name" value="TPR-like_helical_dom_sf"/>
</dbReference>
<dbReference type="Gene3D" id="1.25.40.10">
    <property type="entry name" value="Tetratricopeptide repeat domain"/>
    <property type="match status" value="1"/>
</dbReference>